<feature type="region of interest" description="Disordered" evidence="1">
    <location>
        <begin position="159"/>
        <end position="178"/>
    </location>
</feature>
<evidence type="ECO:0000313" key="3">
    <source>
        <dbReference type="Proteomes" id="UP000029015"/>
    </source>
</evidence>
<sequence>MQKSIQDQIADGDLTPYEAAEQITLATAMQRVLTERVDALKGYMADVMDPREHYTTHTGVVTAKRGAEPKWRVKDPRAYAEWLDEHGETSGVEETLMPVDVVTKHDAIEHLIRQFGGETPDGVELSRGTADTVAVSKVKSWDDIYADQELVGQARQVLGLEAGDSEDEDDEEDAWDAI</sequence>
<dbReference type="EMBL" id="JGYK01000001">
    <property type="protein sequence ID" value="KFI40397.1"/>
    <property type="molecule type" value="Genomic_DNA"/>
</dbReference>
<organism evidence="2 3">
    <name type="scientific">Bifidobacterium actinocoloniiforme DSM 22766</name>
    <dbReference type="NCBI Taxonomy" id="1437605"/>
    <lineage>
        <taxon>Bacteria</taxon>
        <taxon>Bacillati</taxon>
        <taxon>Actinomycetota</taxon>
        <taxon>Actinomycetes</taxon>
        <taxon>Bifidobacteriales</taxon>
        <taxon>Bifidobacteriaceae</taxon>
        <taxon>Bifidobacterium</taxon>
    </lineage>
</organism>
<evidence type="ECO:0000313" key="2">
    <source>
        <dbReference type="EMBL" id="KFI40397.1"/>
    </source>
</evidence>
<dbReference type="Proteomes" id="UP000029015">
    <property type="component" value="Unassembled WGS sequence"/>
</dbReference>
<dbReference type="AlphaFoldDB" id="A0A086Z1J7"/>
<comment type="caution">
    <text evidence="2">The sequence shown here is derived from an EMBL/GenBank/DDBJ whole genome shotgun (WGS) entry which is preliminary data.</text>
</comment>
<name>A0A086Z1J7_9BIFI</name>
<dbReference type="eggNOG" id="ENOG502ZYB9">
    <property type="taxonomic scope" value="Bacteria"/>
</dbReference>
<dbReference type="PATRIC" id="fig|1437605.7.peg.847"/>
<protein>
    <submittedName>
        <fullName evidence="2">Uncharacterized protein</fullName>
    </submittedName>
</protein>
<dbReference type="KEGG" id="bact:AB656_04105"/>
<gene>
    <name evidence="2" type="ORF">BACT_1099</name>
</gene>
<proteinExistence type="predicted"/>
<dbReference type="OrthoDB" id="3238834at2"/>
<dbReference type="STRING" id="1437605.AB656_04105"/>
<evidence type="ECO:0000256" key="1">
    <source>
        <dbReference type="SAM" id="MobiDB-lite"/>
    </source>
</evidence>
<reference evidence="2 3" key="1">
    <citation type="submission" date="2014-03" db="EMBL/GenBank/DDBJ databases">
        <title>Genomics of Bifidobacteria.</title>
        <authorList>
            <person name="Ventura M."/>
            <person name="Milani C."/>
            <person name="Lugli G.A."/>
        </authorList>
    </citation>
    <scope>NUCLEOTIDE SEQUENCE [LARGE SCALE GENOMIC DNA]</scope>
    <source>
        <strain evidence="2 3">DSM 22766</strain>
    </source>
</reference>
<accession>A0A086Z1J7</accession>
<feature type="compositionally biased region" description="Acidic residues" evidence="1">
    <location>
        <begin position="163"/>
        <end position="178"/>
    </location>
</feature>
<dbReference type="RefSeq" id="WP_033504772.1">
    <property type="nucleotide sequence ID" value="NZ_CP011786.1"/>
</dbReference>
<keyword evidence="3" id="KW-1185">Reference proteome</keyword>